<accession>A0A6J6BHA5</accession>
<protein>
    <submittedName>
        <fullName evidence="1">Unannotated protein</fullName>
    </submittedName>
</protein>
<dbReference type="EMBL" id="CAEZSR010000002">
    <property type="protein sequence ID" value="CAB4538094.1"/>
    <property type="molecule type" value="Genomic_DNA"/>
</dbReference>
<organism evidence="1">
    <name type="scientific">freshwater metagenome</name>
    <dbReference type="NCBI Taxonomy" id="449393"/>
    <lineage>
        <taxon>unclassified sequences</taxon>
        <taxon>metagenomes</taxon>
        <taxon>ecological metagenomes</taxon>
    </lineage>
</organism>
<evidence type="ECO:0000313" key="1">
    <source>
        <dbReference type="EMBL" id="CAB4538094.1"/>
    </source>
</evidence>
<sequence length="33" mass="3517">MLQLLQVAALTLAALELPIGVRHARASWSGSRS</sequence>
<reference evidence="1" key="1">
    <citation type="submission" date="2020-05" db="EMBL/GenBank/DDBJ databases">
        <authorList>
            <person name="Chiriac C."/>
            <person name="Salcher M."/>
            <person name="Ghai R."/>
            <person name="Kavagutti S V."/>
        </authorList>
    </citation>
    <scope>NUCLEOTIDE SEQUENCE</scope>
</reference>
<dbReference type="AlphaFoldDB" id="A0A6J6BHA5"/>
<name>A0A6J6BHA5_9ZZZZ</name>
<gene>
    <name evidence="1" type="ORF">UFOPK1493_00114</name>
</gene>
<proteinExistence type="predicted"/>